<organism evidence="1 2">
    <name type="scientific">Sorangium cellulosum (strain So ce56)</name>
    <name type="common">Polyangium cellulosum (strain So ce56)</name>
    <dbReference type="NCBI Taxonomy" id="448385"/>
    <lineage>
        <taxon>Bacteria</taxon>
        <taxon>Pseudomonadati</taxon>
        <taxon>Myxococcota</taxon>
        <taxon>Polyangia</taxon>
        <taxon>Polyangiales</taxon>
        <taxon>Polyangiaceae</taxon>
        <taxon>Sorangium</taxon>
    </lineage>
</organism>
<dbReference type="HOGENOM" id="CLU_1069211_0_0_7"/>
<sequence>MRSTKLPAPGSPAYTRLREDVLSYLWRRYPQHCVVLTDPRSRRAIDVGIARAARHGFRDAVDIRPFVGLMVFLGSHFDEDPQLPWAGEHLRQSARASRADAMTGLLGETARRMEPIVGRSGEYYRRALAWSDARGFEEIAAAHDDSDDGLRGFLRQLYRRKYDALGDDSVERLIQGARSAARQHGLTAGPAVIVYLGLMFLLGSAFDRDPFHPWASEALATAAASGPAPRGCELHERAIETLRRYTRLDRLMQTRTSGG</sequence>
<dbReference type="EMBL" id="AM746676">
    <property type="protein sequence ID" value="CAN91354.1"/>
    <property type="molecule type" value="Genomic_DNA"/>
</dbReference>
<evidence type="ECO:0000313" key="2">
    <source>
        <dbReference type="Proteomes" id="UP000002139"/>
    </source>
</evidence>
<dbReference type="OrthoDB" id="5525147at2"/>
<keyword evidence="2" id="KW-1185">Reference proteome</keyword>
<evidence type="ECO:0000313" key="1">
    <source>
        <dbReference type="EMBL" id="CAN91354.1"/>
    </source>
</evidence>
<dbReference type="STRING" id="448385.sce1197"/>
<protein>
    <submittedName>
        <fullName evidence="1">Uncharacterized protein</fullName>
    </submittedName>
</protein>
<dbReference type="KEGG" id="scl:sce1197"/>
<gene>
    <name evidence="1" type="ordered locus">sce1197</name>
</gene>
<dbReference type="BioCyc" id="SCEL448385:SCE_RS06235-MONOMER"/>
<accession>A9F1D3</accession>
<name>A9F1D3_SORC5</name>
<proteinExistence type="predicted"/>
<dbReference type="AlphaFoldDB" id="A9F1D3"/>
<dbReference type="RefSeq" id="WP_012233831.1">
    <property type="nucleotide sequence ID" value="NC_010162.1"/>
</dbReference>
<dbReference type="Proteomes" id="UP000002139">
    <property type="component" value="Chromosome"/>
</dbReference>
<reference evidence="1 2" key="1">
    <citation type="journal article" date="2007" name="Nat. Biotechnol.">
        <title>Complete genome sequence of the myxobacterium Sorangium cellulosum.</title>
        <authorList>
            <person name="Schneiker S."/>
            <person name="Perlova O."/>
            <person name="Kaiser O."/>
            <person name="Gerth K."/>
            <person name="Alici A."/>
            <person name="Altmeyer M.O."/>
            <person name="Bartels D."/>
            <person name="Bekel T."/>
            <person name="Beyer S."/>
            <person name="Bode E."/>
            <person name="Bode H.B."/>
            <person name="Bolten C.J."/>
            <person name="Choudhuri J.V."/>
            <person name="Doss S."/>
            <person name="Elnakady Y.A."/>
            <person name="Frank B."/>
            <person name="Gaigalat L."/>
            <person name="Goesmann A."/>
            <person name="Groeger C."/>
            <person name="Gross F."/>
            <person name="Jelsbak L."/>
            <person name="Jelsbak L."/>
            <person name="Kalinowski J."/>
            <person name="Kegler C."/>
            <person name="Knauber T."/>
            <person name="Konietzny S."/>
            <person name="Kopp M."/>
            <person name="Krause L."/>
            <person name="Krug D."/>
            <person name="Linke B."/>
            <person name="Mahmud T."/>
            <person name="Martinez-Arias R."/>
            <person name="McHardy A.C."/>
            <person name="Merai M."/>
            <person name="Meyer F."/>
            <person name="Mormann S."/>
            <person name="Munoz-Dorado J."/>
            <person name="Perez J."/>
            <person name="Pradella S."/>
            <person name="Rachid S."/>
            <person name="Raddatz G."/>
            <person name="Rosenau F."/>
            <person name="Rueckert C."/>
            <person name="Sasse F."/>
            <person name="Scharfe M."/>
            <person name="Schuster S.C."/>
            <person name="Suen G."/>
            <person name="Treuner-Lange A."/>
            <person name="Velicer G.J."/>
            <person name="Vorholter F.-J."/>
            <person name="Weissman K.J."/>
            <person name="Welch R.D."/>
            <person name="Wenzel S.C."/>
            <person name="Whitworth D.E."/>
            <person name="Wilhelm S."/>
            <person name="Wittmann C."/>
            <person name="Bloecker H."/>
            <person name="Puehler A."/>
            <person name="Mueller R."/>
        </authorList>
    </citation>
    <scope>NUCLEOTIDE SEQUENCE [LARGE SCALE GENOMIC DNA]</scope>
    <source>
        <strain evidence="2">So ce56</strain>
    </source>
</reference>